<name>A0ABT0S965_9SPHN</name>
<keyword evidence="1" id="KW-0732">Signal</keyword>
<accession>A0ABT0S965</accession>
<comment type="caution">
    <text evidence="2">The sequence shown here is derived from an EMBL/GenBank/DDBJ whole genome shotgun (WGS) entry which is preliminary data.</text>
</comment>
<proteinExistence type="predicted"/>
<evidence type="ECO:0000313" key="2">
    <source>
        <dbReference type="EMBL" id="MCL6740934.1"/>
    </source>
</evidence>
<keyword evidence="3" id="KW-1185">Reference proteome</keyword>
<protein>
    <recommendedName>
        <fullName evidence="4">VCBS repeat-containing protein</fullName>
    </recommendedName>
</protein>
<reference evidence="2" key="1">
    <citation type="submission" date="2022-05" db="EMBL/GenBank/DDBJ databases">
        <authorList>
            <person name="Jo J.-H."/>
            <person name="Im W.-T."/>
        </authorList>
    </citation>
    <scope>NUCLEOTIDE SEQUENCE</scope>
    <source>
        <strain evidence="2">RB56-2</strain>
    </source>
</reference>
<evidence type="ECO:0000256" key="1">
    <source>
        <dbReference type="SAM" id="SignalP"/>
    </source>
</evidence>
<sequence length="245" mass="26524">MRIAGGLLLLIAAVPAMAQQLAIPSATYPFISSSGANAGAFVPDGWAIERQARGDISGDGRDDLAIVVKQADPAFVLTNESLGVPRLDTNPRILIVAVGSATGFRLKLSNHRLIPRHEIPTMSDPFGEDGGLAIERGSLKISLFSFANAGGWDMGTTAFTFRWSGNTLQLIGYDRDNVGRNSGDTSELSINFLNRRVKESHGRTDSDGSDAVRWHRLRSSAIPTIDKIDDWQSFNPDGWVNRVFG</sequence>
<dbReference type="EMBL" id="JAMGBB010000001">
    <property type="protein sequence ID" value="MCL6740934.1"/>
    <property type="molecule type" value="Genomic_DNA"/>
</dbReference>
<dbReference type="RefSeq" id="WP_249915342.1">
    <property type="nucleotide sequence ID" value="NZ_JAMGBB010000001.1"/>
</dbReference>
<organism evidence="2 3">
    <name type="scientific">Sphingomonas brevis</name>
    <dbReference type="NCBI Taxonomy" id="2908206"/>
    <lineage>
        <taxon>Bacteria</taxon>
        <taxon>Pseudomonadati</taxon>
        <taxon>Pseudomonadota</taxon>
        <taxon>Alphaproteobacteria</taxon>
        <taxon>Sphingomonadales</taxon>
        <taxon>Sphingomonadaceae</taxon>
        <taxon>Sphingomonas</taxon>
    </lineage>
</organism>
<gene>
    <name evidence="2" type="ORF">LZ518_07295</name>
</gene>
<dbReference type="Proteomes" id="UP001165383">
    <property type="component" value="Unassembled WGS sequence"/>
</dbReference>
<evidence type="ECO:0000313" key="3">
    <source>
        <dbReference type="Proteomes" id="UP001165383"/>
    </source>
</evidence>
<feature type="signal peptide" evidence="1">
    <location>
        <begin position="1"/>
        <end position="18"/>
    </location>
</feature>
<evidence type="ECO:0008006" key="4">
    <source>
        <dbReference type="Google" id="ProtNLM"/>
    </source>
</evidence>
<feature type="chain" id="PRO_5046624217" description="VCBS repeat-containing protein" evidence="1">
    <location>
        <begin position="19"/>
        <end position="245"/>
    </location>
</feature>